<dbReference type="OrthoDB" id="9801330at2"/>
<comment type="function">
    <text evidence="6 8">This protein is one of the early assembly proteins of the 50S ribosomal subunit, although it is not seen to bind rRNA by itself. It is important during the early stages of 50S assembly.</text>
</comment>
<dbReference type="EMBL" id="FUYL01000003">
    <property type="protein sequence ID" value="SKB39837.1"/>
    <property type="molecule type" value="Genomic_DNA"/>
</dbReference>
<dbReference type="AlphaFoldDB" id="A0A1T5AYH3"/>
<sequence>MDTLSYKTVSANRTTVNKEWLLVDAEGETLGRMASKVAYLLRGKHKPSFTPHVDCGDNVVIINAEKFVLSGNKWSDKTYLRYTGYPGGQRSTSVKQLLDKNPEGILEKAIKGMLPKNRLGAELFRNLKVYAGTEHGQEAQKPTVVNLKDIK</sequence>
<dbReference type="FunFam" id="3.90.1180.10:FF:000001">
    <property type="entry name" value="50S ribosomal protein L13"/>
    <property type="match status" value="1"/>
</dbReference>
<evidence type="ECO:0000256" key="5">
    <source>
        <dbReference type="ARBA" id="ARBA00035201"/>
    </source>
</evidence>
<evidence type="ECO:0000313" key="10">
    <source>
        <dbReference type="Proteomes" id="UP000190339"/>
    </source>
</evidence>
<evidence type="ECO:0000256" key="4">
    <source>
        <dbReference type="ARBA" id="ARBA00023274"/>
    </source>
</evidence>
<evidence type="ECO:0000256" key="6">
    <source>
        <dbReference type="HAMAP-Rule" id="MF_01366"/>
    </source>
</evidence>
<dbReference type="GO" id="GO:0003729">
    <property type="term" value="F:mRNA binding"/>
    <property type="evidence" value="ECO:0007669"/>
    <property type="project" value="UniProtKB-ARBA"/>
</dbReference>
<evidence type="ECO:0000256" key="3">
    <source>
        <dbReference type="ARBA" id="ARBA00022980"/>
    </source>
</evidence>
<dbReference type="PROSITE" id="PS00783">
    <property type="entry name" value="RIBOSOMAL_L13"/>
    <property type="match status" value="1"/>
</dbReference>
<dbReference type="RefSeq" id="WP_079511725.1">
    <property type="nucleotide sequence ID" value="NZ_CAXBOB010000053.1"/>
</dbReference>
<evidence type="ECO:0000256" key="2">
    <source>
        <dbReference type="ARBA" id="ARBA00011838"/>
    </source>
</evidence>
<name>A0A1T5AYH3_9FLAO</name>
<accession>A0A1T5AYH3</accession>
<protein>
    <recommendedName>
        <fullName evidence="5 6">Large ribosomal subunit protein uL13</fullName>
    </recommendedName>
</protein>
<comment type="similarity">
    <text evidence="1 6 7">Belongs to the universal ribosomal protein uL13 family.</text>
</comment>
<dbReference type="PIRSF" id="PIRSF002181">
    <property type="entry name" value="Ribosomal_L13"/>
    <property type="match status" value="1"/>
</dbReference>
<dbReference type="InterPro" id="IPR036899">
    <property type="entry name" value="Ribosomal_uL13_sf"/>
</dbReference>
<dbReference type="GO" id="GO:0022625">
    <property type="term" value="C:cytosolic large ribosomal subunit"/>
    <property type="evidence" value="ECO:0007669"/>
    <property type="project" value="TreeGrafter"/>
</dbReference>
<evidence type="ECO:0000256" key="8">
    <source>
        <dbReference type="RuleBase" id="RU003878"/>
    </source>
</evidence>
<dbReference type="PANTHER" id="PTHR11545">
    <property type="entry name" value="RIBOSOMAL PROTEIN L13"/>
    <property type="match status" value="1"/>
</dbReference>
<dbReference type="CDD" id="cd00392">
    <property type="entry name" value="Ribosomal_L13"/>
    <property type="match status" value="1"/>
</dbReference>
<dbReference type="PANTHER" id="PTHR11545:SF2">
    <property type="entry name" value="LARGE RIBOSOMAL SUBUNIT PROTEIN UL13M"/>
    <property type="match status" value="1"/>
</dbReference>
<proteinExistence type="inferred from homology"/>
<dbReference type="Proteomes" id="UP000190339">
    <property type="component" value="Unassembled WGS sequence"/>
</dbReference>
<dbReference type="GO" id="GO:0006412">
    <property type="term" value="P:translation"/>
    <property type="evidence" value="ECO:0007669"/>
    <property type="project" value="UniProtKB-UniRule"/>
</dbReference>
<reference evidence="10" key="1">
    <citation type="submission" date="2017-02" db="EMBL/GenBank/DDBJ databases">
        <authorList>
            <person name="Varghese N."/>
            <person name="Submissions S."/>
        </authorList>
    </citation>
    <scope>NUCLEOTIDE SEQUENCE [LARGE SCALE GENOMIC DNA]</scope>
    <source>
        <strain evidence="10">DSM 23546</strain>
    </source>
</reference>
<organism evidence="9 10">
    <name type="scientific">Maribacter arcticus</name>
    <dbReference type="NCBI Taxonomy" id="561365"/>
    <lineage>
        <taxon>Bacteria</taxon>
        <taxon>Pseudomonadati</taxon>
        <taxon>Bacteroidota</taxon>
        <taxon>Flavobacteriia</taxon>
        <taxon>Flavobacteriales</taxon>
        <taxon>Flavobacteriaceae</taxon>
        <taxon>Maribacter</taxon>
    </lineage>
</organism>
<dbReference type="InterPro" id="IPR005822">
    <property type="entry name" value="Ribosomal_uL13"/>
</dbReference>
<dbReference type="InterPro" id="IPR005823">
    <property type="entry name" value="Ribosomal_uL13_bac-type"/>
</dbReference>
<keyword evidence="3 6" id="KW-0689">Ribosomal protein</keyword>
<comment type="subunit">
    <text evidence="2 6">Part of the 50S ribosomal subunit.</text>
</comment>
<dbReference type="STRING" id="561365.SAMN05660866_01224"/>
<keyword evidence="4 6" id="KW-0687">Ribonucleoprotein</keyword>
<evidence type="ECO:0000313" key="9">
    <source>
        <dbReference type="EMBL" id="SKB39837.1"/>
    </source>
</evidence>
<dbReference type="NCBIfam" id="TIGR01066">
    <property type="entry name" value="rplM_bact"/>
    <property type="match status" value="1"/>
</dbReference>
<dbReference type="GO" id="GO:0017148">
    <property type="term" value="P:negative regulation of translation"/>
    <property type="evidence" value="ECO:0007669"/>
    <property type="project" value="TreeGrafter"/>
</dbReference>
<dbReference type="Gene3D" id="3.90.1180.10">
    <property type="entry name" value="Ribosomal protein L13"/>
    <property type="match status" value="1"/>
</dbReference>
<evidence type="ECO:0000256" key="7">
    <source>
        <dbReference type="RuleBase" id="RU003877"/>
    </source>
</evidence>
<evidence type="ECO:0000256" key="1">
    <source>
        <dbReference type="ARBA" id="ARBA00006227"/>
    </source>
</evidence>
<gene>
    <name evidence="6 8" type="primary">rplM</name>
    <name evidence="9" type="ORF">SAMN05660866_01224</name>
</gene>
<dbReference type="HAMAP" id="MF_01366">
    <property type="entry name" value="Ribosomal_uL13"/>
    <property type="match status" value="1"/>
</dbReference>
<dbReference type="Pfam" id="PF00572">
    <property type="entry name" value="Ribosomal_L13"/>
    <property type="match status" value="1"/>
</dbReference>
<keyword evidence="10" id="KW-1185">Reference proteome</keyword>
<dbReference type="GO" id="GO:0003735">
    <property type="term" value="F:structural constituent of ribosome"/>
    <property type="evidence" value="ECO:0007669"/>
    <property type="project" value="InterPro"/>
</dbReference>
<dbReference type="InterPro" id="IPR023563">
    <property type="entry name" value="Ribosomal_uL13_CS"/>
</dbReference>
<dbReference type="SUPFAM" id="SSF52161">
    <property type="entry name" value="Ribosomal protein L13"/>
    <property type="match status" value="1"/>
</dbReference>